<evidence type="ECO:0000256" key="7">
    <source>
        <dbReference type="SAM" id="MobiDB-lite"/>
    </source>
</evidence>
<gene>
    <name evidence="9" type="ORF">L207DRAFT_95165</name>
</gene>
<dbReference type="GO" id="GO:0008270">
    <property type="term" value="F:zinc ion binding"/>
    <property type="evidence" value="ECO:0007669"/>
    <property type="project" value="InterPro"/>
</dbReference>
<evidence type="ECO:0000256" key="2">
    <source>
        <dbReference type="ARBA" id="ARBA00022833"/>
    </source>
</evidence>
<dbReference type="CDD" id="cd00067">
    <property type="entry name" value="GAL4"/>
    <property type="match status" value="1"/>
</dbReference>
<evidence type="ECO:0000313" key="9">
    <source>
        <dbReference type="EMBL" id="PMD35800.1"/>
    </source>
</evidence>
<keyword evidence="5" id="KW-0804">Transcription</keyword>
<accession>A0A2J6RBA5</accession>
<dbReference type="AlphaFoldDB" id="A0A2J6RBA5"/>
<dbReference type="Proteomes" id="UP000235786">
    <property type="component" value="Unassembled WGS sequence"/>
</dbReference>
<dbReference type="GO" id="GO:0003677">
    <property type="term" value="F:DNA binding"/>
    <property type="evidence" value="ECO:0007669"/>
    <property type="project" value="UniProtKB-KW"/>
</dbReference>
<reference evidence="9 10" key="1">
    <citation type="submission" date="2016-04" db="EMBL/GenBank/DDBJ databases">
        <title>A degradative enzymes factory behind the ericoid mycorrhizal symbiosis.</title>
        <authorList>
            <consortium name="DOE Joint Genome Institute"/>
            <person name="Martino E."/>
            <person name="Morin E."/>
            <person name="Grelet G."/>
            <person name="Kuo A."/>
            <person name="Kohler A."/>
            <person name="Daghino S."/>
            <person name="Barry K."/>
            <person name="Choi C."/>
            <person name="Cichocki N."/>
            <person name="Clum A."/>
            <person name="Copeland A."/>
            <person name="Hainaut M."/>
            <person name="Haridas S."/>
            <person name="Labutti K."/>
            <person name="Lindquist E."/>
            <person name="Lipzen A."/>
            <person name="Khouja H.-R."/>
            <person name="Murat C."/>
            <person name="Ohm R."/>
            <person name="Olson A."/>
            <person name="Spatafora J."/>
            <person name="Veneault-Fourrey C."/>
            <person name="Henrissat B."/>
            <person name="Grigoriev I."/>
            <person name="Martin F."/>
            <person name="Perotto S."/>
        </authorList>
    </citation>
    <scope>NUCLEOTIDE SEQUENCE [LARGE SCALE GENOMIC DNA]</scope>
    <source>
        <strain evidence="9 10">F</strain>
    </source>
</reference>
<dbReference type="InterPro" id="IPR001138">
    <property type="entry name" value="Zn2Cys6_DnaBD"/>
</dbReference>
<dbReference type="InterPro" id="IPR052360">
    <property type="entry name" value="Transcr_Regulatory_Proteins"/>
</dbReference>
<keyword evidence="3" id="KW-0805">Transcription regulation</keyword>
<keyword evidence="2" id="KW-0862">Zinc</keyword>
<evidence type="ECO:0000259" key="8">
    <source>
        <dbReference type="PROSITE" id="PS50048"/>
    </source>
</evidence>
<keyword evidence="10" id="KW-1185">Reference proteome</keyword>
<keyword evidence="6" id="KW-0539">Nucleus</keyword>
<keyword evidence="1" id="KW-0479">Metal-binding</keyword>
<protein>
    <recommendedName>
        <fullName evidence="8">Zn(2)-C6 fungal-type domain-containing protein</fullName>
    </recommendedName>
</protein>
<dbReference type="InterPro" id="IPR036864">
    <property type="entry name" value="Zn2-C6_fun-type_DNA-bd_sf"/>
</dbReference>
<dbReference type="GO" id="GO:0000981">
    <property type="term" value="F:DNA-binding transcription factor activity, RNA polymerase II-specific"/>
    <property type="evidence" value="ECO:0007669"/>
    <property type="project" value="InterPro"/>
</dbReference>
<sequence length="548" mass="62488">MVDGGPDSTPDSKKAPQKTRRAGPKVRTGCKTCKTRRVKCDEAKPECSRCLRSGYSCDGYATPRRQENLLLPRSYEASSTERAVVVQFPRTGVYIQPSSSPHFDTDMERQHFMIFQTQTAPELTGYFDSTVWNRKVLQACHDQEYARHAVVALGAVWKAQHISQTPPNQLPLNLGSNPDARALYAFALKSYGKAIQLMRDITNQEDPDRLRNTLMSSLLTTCFESYIGNQELALSQAEYGVDVLLDWGDECQKTPVDDWTSMKRLEHRSTFLDDDIVGAFARMDFQVMTFRDRSRAKYRTKAFPMIPALFTSINEARLYWDLIIRRVFIWHAVAHPQGSLTLDFADVNYELATEGTSPAQRALEELRDFKKVTQDWYQAFLPIFERTRGCPGTKDHLGATSLMIRYLPARFKLASDLRDYYRLIELAREILEADRRGIPGKAIFTFETTVVVGLLIVATSALEIEVRRQAIALLVKYPRREGLVDSMMVVRVATWMMQQEESEVVDGMIPEASKLQIVKNDFDLKERKAVLHCSKGKGNLLPPVTLWW</sequence>
<feature type="compositionally biased region" description="Basic residues" evidence="7">
    <location>
        <begin position="15"/>
        <end position="24"/>
    </location>
</feature>
<evidence type="ECO:0000256" key="1">
    <source>
        <dbReference type="ARBA" id="ARBA00022723"/>
    </source>
</evidence>
<dbReference type="EMBL" id="KZ613951">
    <property type="protein sequence ID" value="PMD35800.1"/>
    <property type="molecule type" value="Genomic_DNA"/>
</dbReference>
<dbReference type="OrthoDB" id="3172332at2759"/>
<evidence type="ECO:0000256" key="3">
    <source>
        <dbReference type="ARBA" id="ARBA00023015"/>
    </source>
</evidence>
<evidence type="ECO:0000256" key="6">
    <source>
        <dbReference type="ARBA" id="ARBA00023242"/>
    </source>
</evidence>
<dbReference type="STRING" id="1149755.A0A2J6RBA5"/>
<dbReference type="SMART" id="SM00066">
    <property type="entry name" value="GAL4"/>
    <property type="match status" value="1"/>
</dbReference>
<evidence type="ECO:0000313" key="10">
    <source>
        <dbReference type="Proteomes" id="UP000235786"/>
    </source>
</evidence>
<proteinExistence type="predicted"/>
<feature type="region of interest" description="Disordered" evidence="7">
    <location>
        <begin position="1"/>
        <end position="27"/>
    </location>
</feature>
<dbReference type="PROSITE" id="PS50048">
    <property type="entry name" value="ZN2_CY6_FUNGAL_2"/>
    <property type="match status" value="1"/>
</dbReference>
<keyword evidence="4" id="KW-0238">DNA-binding</keyword>
<dbReference type="PROSITE" id="PS00463">
    <property type="entry name" value="ZN2_CY6_FUNGAL_1"/>
    <property type="match status" value="1"/>
</dbReference>
<evidence type="ECO:0000256" key="5">
    <source>
        <dbReference type="ARBA" id="ARBA00023163"/>
    </source>
</evidence>
<dbReference type="SUPFAM" id="SSF57701">
    <property type="entry name" value="Zn2/Cys6 DNA-binding domain"/>
    <property type="match status" value="1"/>
</dbReference>
<organism evidence="9 10">
    <name type="scientific">Hyaloscypha variabilis (strain UAMH 11265 / GT02V1 / F)</name>
    <name type="common">Meliniomyces variabilis</name>
    <dbReference type="NCBI Taxonomy" id="1149755"/>
    <lineage>
        <taxon>Eukaryota</taxon>
        <taxon>Fungi</taxon>
        <taxon>Dikarya</taxon>
        <taxon>Ascomycota</taxon>
        <taxon>Pezizomycotina</taxon>
        <taxon>Leotiomycetes</taxon>
        <taxon>Helotiales</taxon>
        <taxon>Hyaloscyphaceae</taxon>
        <taxon>Hyaloscypha</taxon>
        <taxon>Hyaloscypha variabilis</taxon>
    </lineage>
</organism>
<dbReference type="Gene3D" id="4.10.240.10">
    <property type="entry name" value="Zn(2)-C6 fungal-type DNA-binding domain"/>
    <property type="match status" value="1"/>
</dbReference>
<dbReference type="PANTHER" id="PTHR36206">
    <property type="entry name" value="ASPERCRYPTIN BIOSYNTHESIS CLUSTER-SPECIFIC TRANSCRIPTION REGULATOR ATNN-RELATED"/>
    <property type="match status" value="1"/>
</dbReference>
<feature type="domain" description="Zn(2)-C6 fungal-type" evidence="8">
    <location>
        <begin position="29"/>
        <end position="57"/>
    </location>
</feature>
<dbReference type="PRINTS" id="PR00755">
    <property type="entry name" value="AFLATOXINBRP"/>
</dbReference>
<evidence type="ECO:0000256" key="4">
    <source>
        <dbReference type="ARBA" id="ARBA00023125"/>
    </source>
</evidence>
<name>A0A2J6RBA5_HYAVF</name>
<dbReference type="Pfam" id="PF00172">
    <property type="entry name" value="Zn_clus"/>
    <property type="match status" value="1"/>
</dbReference>
<dbReference type="PANTHER" id="PTHR36206:SF4">
    <property type="entry name" value="HYPOTHETICAL CONSERVED PROTEIN (EUROFUNG)-RELATED"/>
    <property type="match status" value="1"/>
</dbReference>